<dbReference type="AlphaFoldDB" id="A0A7V9ACH9"/>
<proteinExistence type="predicted"/>
<accession>A0A7V9ACH9</accession>
<comment type="caution">
    <text evidence="3">The sequence shown here is derived from an EMBL/GenBank/DDBJ whole genome shotgun (WGS) entry which is preliminary data.</text>
</comment>
<dbReference type="EMBL" id="JACEFB010000011">
    <property type="protein sequence ID" value="MBA2227178.1"/>
    <property type="molecule type" value="Genomic_DNA"/>
</dbReference>
<evidence type="ECO:0000313" key="4">
    <source>
        <dbReference type="Proteomes" id="UP000542342"/>
    </source>
</evidence>
<keyword evidence="2" id="KW-0472">Membrane</keyword>
<evidence type="ECO:0000313" key="3">
    <source>
        <dbReference type="EMBL" id="MBA2227178.1"/>
    </source>
</evidence>
<keyword evidence="2" id="KW-0812">Transmembrane</keyword>
<feature type="compositionally biased region" description="Acidic residues" evidence="1">
    <location>
        <begin position="12"/>
        <end position="29"/>
    </location>
</feature>
<keyword evidence="2" id="KW-1133">Transmembrane helix</keyword>
<feature type="transmembrane region" description="Helical" evidence="2">
    <location>
        <begin position="47"/>
        <end position="68"/>
    </location>
</feature>
<reference evidence="3 4" key="1">
    <citation type="submission" date="2020-07" db="EMBL/GenBank/DDBJ databases">
        <title>Thermogemmata thermophila gen. nov., sp. nov., a novel moderate thermophilic planctomycete from a Kamchatka hot spring.</title>
        <authorList>
            <person name="Elcheninov A.G."/>
            <person name="Podosokorskaya O.A."/>
            <person name="Kovaleva O.L."/>
            <person name="Novikov A."/>
            <person name="Bonch-Osmolovskaya E.A."/>
            <person name="Toshchakov S.V."/>
            <person name="Kublanov I.V."/>
        </authorList>
    </citation>
    <scope>NUCLEOTIDE SEQUENCE [LARGE SCALE GENOMIC DNA]</scope>
    <source>
        <strain evidence="3 4">2918</strain>
    </source>
</reference>
<protein>
    <submittedName>
        <fullName evidence="3">Uncharacterized protein</fullName>
    </submittedName>
</protein>
<sequence length="101" mass="10797">MAKKKKKKKEELDEDYEVAPAAEVEDGAEEAAPSLRRPQQAKPRNDAYVMMLAITFLALVTGCVLMYLDAAQYEGKNPPQAAIPAVPELGKAAAPAGPATK</sequence>
<evidence type="ECO:0000256" key="1">
    <source>
        <dbReference type="SAM" id="MobiDB-lite"/>
    </source>
</evidence>
<name>A0A7V9ACH9_9BACT</name>
<dbReference type="Proteomes" id="UP000542342">
    <property type="component" value="Unassembled WGS sequence"/>
</dbReference>
<evidence type="ECO:0000256" key="2">
    <source>
        <dbReference type="SAM" id="Phobius"/>
    </source>
</evidence>
<feature type="region of interest" description="Disordered" evidence="1">
    <location>
        <begin position="1"/>
        <end position="42"/>
    </location>
</feature>
<gene>
    <name evidence="3" type="ORF">H0921_13525</name>
</gene>
<dbReference type="RefSeq" id="WP_194539016.1">
    <property type="nucleotide sequence ID" value="NZ_JACEFB010000011.1"/>
</dbReference>
<organism evidence="3 4">
    <name type="scientific">Thermogemmata fonticola</name>
    <dbReference type="NCBI Taxonomy" id="2755323"/>
    <lineage>
        <taxon>Bacteria</taxon>
        <taxon>Pseudomonadati</taxon>
        <taxon>Planctomycetota</taxon>
        <taxon>Planctomycetia</taxon>
        <taxon>Gemmatales</taxon>
        <taxon>Gemmataceae</taxon>
        <taxon>Thermogemmata</taxon>
    </lineage>
</organism>
<keyword evidence="4" id="KW-1185">Reference proteome</keyword>